<dbReference type="SMART" id="SM00875">
    <property type="entry name" value="BACK"/>
    <property type="match status" value="1"/>
</dbReference>
<dbReference type="Pfam" id="PF00651">
    <property type="entry name" value="BTB"/>
    <property type="match status" value="1"/>
</dbReference>
<dbReference type="SMART" id="SM00225">
    <property type="entry name" value="BTB"/>
    <property type="match status" value="1"/>
</dbReference>
<evidence type="ECO:0000313" key="5">
    <source>
        <dbReference type="Proteomes" id="UP000316079"/>
    </source>
</evidence>
<dbReference type="STRING" id="623744.A0A553QR85"/>
<dbReference type="InterPro" id="IPR015915">
    <property type="entry name" value="Kelch-typ_b-propeller"/>
</dbReference>
<name>A0A553QR85_9TELE</name>
<organism evidence="4 5">
    <name type="scientific">Danionella cerebrum</name>
    <dbReference type="NCBI Taxonomy" id="2873325"/>
    <lineage>
        <taxon>Eukaryota</taxon>
        <taxon>Metazoa</taxon>
        <taxon>Chordata</taxon>
        <taxon>Craniata</taxon>
        <taxon>Vertebrata</taxon>
        <taxon>Euteleostomi</taxon>
        <taxon>Actinopterygii</taxon>
        <taxon>Neopterygii</taxon>
        <taxon>Teleostei</taxon>
        <taxon>Ostariophysi</taxon>
        <taxon>Cypriniformes</taxon>
        <taxon>Danionidae</taxon>
        <taxon>Danioninae</taxon>
        <taxon>Danionella</taxon>
    </lineage>
</organism>
<keyword evidence="2" id="KW-0677">Repeat</keyword>
<evidence type="ECO:0000259" key="3">
    <source>
        <dbReference type="PROSITE" id="PS50097"/>
    </source>
</evidence>
<dbReference type="InterPro" id="IPR000210">
    <property type="entry name" value="BTB/POZ_dom"/>
</dbReference>
<dbReference type="Gene3D" id="3.30.710.10">
    <property type="entry name" value="Potassium Channel Kv1.1, Chain A"/>
    <property type="match status" value="1"/>
</dbReference>
<dbReference type="PROSITE" id="PS50097">
    <property type="entry name" value="BTB"/>
    <property type="match status" value="1"/>
</dbReference>
<dbReference type="FunFam" id="1.25.40.420:FF:000001">
    <property type="entry name" value="Kelch-like family member 12"/>
    <property type="match status" value="1"/>
</dbReference>
<dbReference type="PANTHER" id="PTHR24412">
    <property type="entry name" value="KELCH PROTEIN"/>
    <property type="match status" value="1"/>
</dbReference>
<proteinExistence type="predicted"/>
<dbReference type="PANTHER" id="PTHR24412:SF172">
    <property type="entry name" value="KELCH-LIKE PROTEIN 10"/>
    <property type="match status" value="1"/>
</dbReference>
<accession>A0A553QR85</accession>
<dbReference type="Pfam" id="PF07707">
    <property type="entry name" value="BACK"/>
    <property type="match status" value="1"/>
</dbReference>
<reference evidence="4 5" key="1">
    <citation type="journal article" date="2019" name="Sci. Data">
        <title>Hybrid genome assembly and annotation of Danionella translucida.</title>
        <authorList>
            <person name="Kadobianskyi M."/>
            <person name="Schulze L."/>
            <person name="Schuelke M."/>
            <person name="Judkewitz B."/>
        </authorList>
    </citation>
    <scope>NUCLEOTIDE SEQUENCE [LARGE SCALE GENOMIC DNA]</scope>
    <source>
        <strain evidence="4 5">Bolton</strain>
    </source>
</reference>
<sequence length="329" mass="37911">MEFQMRNQAFEVFHEVCLQGEHTDVTIKVQERDFKAHKIILCGCSPFFRMLFSTQWSRTEDSFSFQEISSDIMSLIIDFAYARPISITEDNVFELLVMADQFLISGLVETCCRFLEENLSPINCLSTLVFSKKFYSCSKIQHIAKLYVLQHFDEIIKVSQEFLEVPLDVLVEMFGQDELNVKEEETVFEAIIHWIEHLPEQRKNHIAELISKVRLCRISPEYFINKVKIHTFISENQECSNIIVHAMMTLLDNHDGPAVIDYDLINQLSRPRLPSVILLAIGGWSIGSPTNAIEAYDTRVNCWVNVTQEEEPPRAYHGAATLNGCVYCV</sequence>
<keyword evidence="5" id="KW-1185">Reference proteome</keyword>
<dbReference type="AlphaFoldDB" id="A0A553QR85"/>
<dbReference type="Gene3D" id="1.25.40.420">
    <property type="match status" value="1"/>
</dbReference>
<gene>
    <name evidence="4" type="ORF">DNTS_028193</name>
</gene>
<feature type="domain" description="BTB" evidence="3">
    <location>
        <begin position="23"/>
        <end position="89"/>
    </location>
</feature>
<dbReference type="EMBL" id="SRMA01025613">
    <property type="protein sequence ID" value="TRY92490.1"/>
    <property type="molecule type" value="Genomic_DNA"/>
</dbReference>
<protein>
    <recommendedName>
        <fullName evidence="3">BTB domain-containing protein</fullName>
    </recommendedName>
</protein>
<dbReference type="InterPro" id="IPR006652">
    <property type="entry name" value="Kelch_1"/>
</dbReference>
<evidence type="ECO:0000313" key="4">
    <source>
        <dbReference type="EMBL" id="TRY92490.1"/>
    </source>
</evidence>
<keyword evidence="1" id="KW-0880">Kelch repeat</keyword>
<evidence type="ECO:0000256" key="1">
    <source>
        <dbReference type="ARBA" id="ARBA00022441"/>
    </source>
</evidence>
<dbReference type="SUPFAM" id="SSF117281">
    <property type="entry name" value="Kelch motif"/>
    <property type="match status" value="1"/>
</dbReference>
<feature type="non-terminal residue" evidence="4">
    <location>
        <position position="329"/>
    </location>
</feature>
<dbReference type="InterPro" id="IPR011705">
    <property type="entry name" value="BACK"/>
</dbReference>
<dbReference type="InterPro" id="IPR011333">
    <property type="entry name" value="SKP1/BTB/POZ_sf"/>
</dbReference>
<dbReference type="SUPFAM" id="SSF54695">
    <property type="entry name" value="POZ domain"/>
    <property type="match status" value="1"/>
</dbReference>
<evidence type="ECO:0000256" key="2">
    <source>
        <dbReference type="ARBA" id="ARBA00022737"/>
    </source>
</evidence>
<dbReference type="SMART" id="SM00612">
    <property type="entry name" value="Kelch"/>
    <property type="match status" value="1"/>
</dbReference>
<comment type="caution">
    <text evidence="4">The sequence shown here is derived from an EMBL/GenBank/DDBJ whole genome shotgun (WGS) entry which is preliminary data.</text>
</comment>
<dbReference type="Gene3D" id="2.120.10.80">
    <property type="entry name" value="Kelch-type beta propeller"/>
    <property type="match status" value="1"/>
</dbReference>
<dbReference type="OrthoDB" id="8953997at2759"/>
<dbReference type="Proteomes" id="UP000316079">
    <property type="component" value="Unassembled WGS sequence"/>
</dbReference>